<dbReference type="AlphaFoldDB" id="A0A7W6ZWB8"/>
<comment type="caution">
    <text evidence="3">The sequence shown here is derived from an EMBL/GenBank/DDBJ whole genome shotgun (WGS) entry which is preliminary data.</text>
</comment>
<dbReference type="GeneID" id="32527809"/>
<dbReference type="OrthoDB" id="9796370at2"/>
<evidence type="ECO:0000313" key="4">
    <source>
        <dbReference type="Proteomes" id="UP000543836"/>
    </source>
</evidence>
<name>A0A7W6ZWB8_9HYPH</name>
<keyword evidence="1" id="KW-0175">Coiled coil</keyword>
<feature type="region of interest" description="Disordered" evidence="2">
    <location>
        <begin position="83"/>
        <end position="124"/>
    </location>
</feature>
<dbReference type="Proteomes" id="UP000543836">
    <property type="component" value="Unassembled WGS sequence"/>
</dbReference>
<evidence type="ECO:0000313" key="3">
    <source>
        <dbReference type="EMBL" id="MBB4569395.1"/>
    </source>
</evidence>
<proteinExistence type="predicted"/>
<gene>
    <name evidence="3" type="ORF">GGE60_003519</name>
</gene>
<protein>
    <submittedName>
        <fullName evidence="3">Uncharacterized protein YhaN</fullName>
    </submittedName>
</protein>
<keyword evidence="4" id="KW-1185">Reference proteome</keyword>
<reference evidence="3 4" key="1">
    <citation type="submission" date="2020-08" db="EMBL/GenBank/DDBJ databases">
        <title>Genomic Encyclopedia of Type Strains, Phase IV (KMG-V): Genome sequencing to study the core and pangenomes of soil and plant-associated prokaryotes.</title>
        <authorList>
            <person name="Whitman W."/>
        </authorList>
    </citation>
    <scope>NUCLEOTIDE SEQUENCE [LARGE SCALE GENOMIC DNA]</scope>
    <source>
        <strain evidence="3 4">SEMIA 492</strain>
    </source>
</reference>
<evidence type="ECO:0000256" key="2">
    <source>
        <dbReference type="SAM" id="MobiDB-lite"/>
    </source>
</evidence>
<accession>A0A7W6ZWB8</accession>
<dbReference type="RefSeq" id="WP_028752575.1">
    <property type="nucleotide sequence ID" value="NZ_JACIIG010000008.1"/>
</dbReference>
<feature type="compositionally biased region" description="Polar residues" evidence="2">
    <location>
        <begin position="92"/>
        <end position="106"/>
    </location>
</feature>
<evidence type="ECO:0000256" key="1">
    <source>
        <dbReference type="SAM" id="Coils"/>
    </source>
</evidence>
<dbReference type="EMBL" id="JACIIG010000008">
    <property type="protein sequence ID" value="MBB4569395.1"/>
    <property type="molecule type" value="Genomic_DNA"/>
</dbReference>
<organism evidence="3 4">
    <name type="scientific">Rhizobium leucaenae</name>
    <dbReference type="NCBI Taxonomy" id="29450"/>
    <lineage>
        <taxon>Bacteria</taxon>
        <taxon>Pseudomonadati</taxon>
        <taxon>Pseudomonadota</taxon>
        <taxon>Alphaproteobacteria</taxon>
        <taxon>Hyphomicrobiales</taxon>
        <taxon>Rhizobiaceae</taxon>
        <taxon>Rhizobium/Agrobacterium group</taxon>
        <taxon>Rhizobium</taxon>
    </lineage>
</organism>
<sequence>MIDGMKDDLVQQRKKLSHQIEAAKQLLEGLQREEVQIVKGQVDPVIDKRILTRNFTHELNKQIEVMADTIAVIDHIINHLERDEPYSPKTIAETSSSSSIDTNNREMIQYPEFLEGDGGPGSGG</sequence>
<feature type="coiled-coil region" evidence="1">
    <location>
        <begin position="6"/>
        <end position="33"/>
    </location>
</feature>